<dbReference type="EMBL" id="JAKKPZ010000001">
    <property type="protein sequence ID" value="KAI1729225.1"/>
    <property type="molecule type" value="Genomic_DNA"/>
</dbReference>
<dbReference type="FunFam" id="3.30.200.20:FF:000042">
    <property type="entry name" value="Aurora kinase A"/>
    <property type="match status" value="1"/>
</dbReference>
<feature type="domain" description="Protein kinase" evidence="9">
    <location>
        <begin position="26"/>
        <end position="287"/>
    </location>
</feature>
<keyword evidence="5 6" id="KW-0067">ATP-binding</keyword>
<dbReference type="AlphaFoldDB" id="A0AAD4NI61"/>
<dbReference type="PROSITE" id="PS50011">
    <property type="entry name" value="PROTEIN_KINASE_DOM"/>
    <property type="match status" value="1"/>
</dbReference>
<dbReference type="Pfam" id="PF00069">
    <property type="entry name" value="Pkinase"/>
    <property type="match status" value="1"/>
</dbReference>
<feature type="region of interest" description="Disordered" evidence="8">
    <location>
        <begin position="382"/>
        <end position="406"/>
    </location>
</feature>
<organism evidence="10 11">
    <name type="scientific">Ditylenchus destructor</name>
    <dbReference type="NCBI Taxonomy" id="166010"/>
    <lineage>
        <taxon>Eukaryota</taxon>
        <taxon>Metazoa</taxon>
        <taxon>Ecdysozoa</taxon>
        <taxon>Nematoda</taxon>
        <taxon>Chromadorea</taxon>
        <taxon>Rhabditida</taxon>
        <taxon>Tylenchina</taxon>
        <taxon>Tylenchomorpha</taxon>
        <taxon>Sphaerularioidea</taxon>
        <taxon>Anguinidae</taxon>
        <taxon>Anguininae</taxon>
        <taxon>Ditylenchus</taxon>
    </lineage>
</organism>
<gene>
    <name evidence="10" type="ORF">DdX_01452</name>
</gene>
<dbReference type="PROSITE" id="PS00107">
    <property type="entry name" value="PROTEIN_KINASE_ATP"/>
    <property type="match status" value="1"/>
</dbReference>
<dbReference type="InterPro" id="IPR017441">
    <property type="entry name" value="Protein_kinase_ATP_BS"/>
</dbReference>
<evidence type="ECO:0000256" key="6">
    <source>
        <dbReference type="PROSITE-ProRule" id="PRU10141"/>
    </source>
</evidence>
<keyword evidence="3 6" id="KW-0547">Nucleotide-binding</keyword>
<dbReference type="SMART" id="SM00220">
    <property type="entry name" value="S_TKc"/>
    <property type="match status" value="1"/>
</dbReference>
<evidence type="ECO:0000259" key="9">
    <source>
        <dbReference type="PROSITE" id="PS50011"/>
    </source>
</evidence>
<dbReference type="GO" id="GO:0005524">
    <property type="term" value="F:ATP binding"/>
    <property type="evidence" value="ECO:0007669"/>
    <property type="project" value="UniProtKB-UniRule"/>
</dbReference>
<dbReference type="Proteomes" id="UP001201812">
    <property type="component" value="Unassembled WGS sequence"/>
</dbReference>
<feature type="compositionally biased region" description="Polar residues" evidence="8">
    <location>
        <begin position="388"/>
        <end position="406"/>
    </location>
</feature>
<protein>
    <submittedName>
        <fullName evidence="10">Protein kinase domain-containing protein</fullName>
    </submittedName>
</protein>
<dbReference type="Gene3D" id="3.30.200.20">
    <property type="entry name" value="Phosphorylase Kinase, domain 1"/>
    <property type="match status" value="1"/>
</dbReference>
<keyword evidence="2" id="KW-0808">Transferase</keyword>
<feature type="compositionally biased region" description="Polar residues" evidence="8">
    <location>
        <begin position="347"/>
        <end position="360"/>
    </location>
</feature>
<evidence type="ECO:0000256" key="3">
    <source>
        <dbReference type="ARBA" id="ARBA00022741"/>
    </source>
</evidence>
<dbReference type="GO" id="GO:0001664">
    <property type="term" value="F:G protein-coupled receptor binding"/>
    <property type="evidence" value="ECO:0007669"/>
    <property type="project" value="TreeGrafter"/>
</dbReference>
<dbReference type="PANTHER" id="PTHR24355">
    <property type="entry name" value="G PROTEIN-COUPLED RECEPTOR KINASE/RIBOSOMAL PROTEIN S6 KINASE"/>
    <property type="match status" value="1"/>
</dbReference>
<dbReference type="InterPro" id="IPR008271">
    <property type="entry name" value="Ser/Thr_kinase_AS"/>
</dbReference>
<dbReference type="PROSITE" id="PS00108">
    <property type="entry name" value="PROTEIN_KINASE_ST"/>
    <property type="match status" value="1"/>
</dbReference>
<keyword evidence="4 10" id="KW-0418">Kinase</keyword>
<evidence type="ECO:0000256" key="8">
    <source>
        <dbReference type="SAM" id="MobiDB-lite"/>
    </source>
</evidence>
<keyword evidence="11" id="KW-1185">Reference proteome</keyword>
<dbReference type="PANTHER" id="PTHR24355:SF30">
    <property type="entry name" value="SERINE_THREONINE-PROTEIN KINASE 32B ISOFORM X1"/>
    <property type="match status" value="1"/>
</dbReference>
<sequence>MGGRFSVPDSSRTVRSNPSETQLADFSLVRSIGRGAFGKVCIVEHRGMKTFYACKYMSKNSLIKNSVAHNVLRELELLRELSHPFIVNLYFTFQDEEFIYEVCDLLLGGDLRFHLNEQGRFSEERAKLYLCEIALALDYLHNRCQIVHRDIKPENILLDNDGHAHLTDFNLAIKLSPGTLANSFSGTRPYMAPEILMTALEQLPGYDFAVDFWALGVTFYEMIRGIRPYDFSPDFSSLQVLRLMSGNHLVLPSRWSSDLISFISSMLNYDLNKRIDTYEKLTAHHYLYGRMNLQKILDKQTFPVFVPRNNRLNCNSSRDLLERRTTNSSPLHLRLQRRQSKLRHPNHNPQQPQSSDANTFTEYNRFRRGSILEQDNCQKRTGAGVHQSYGSTQYPFRTSRDTTCSM</sequence>
<evidence type="ECO:0000313" key="11">
    <source>
        <dbReference type="Proteomes" id="UP001201812"/>
    </source>
</evidence>
<dbReference type="Gene3D" id="1.10.510.10">
    <property type="entry name" value="Transferase(Phosphotransferase) domain 1"/>
    <property type="match status" value="1"/>
</dbReference>
<dbReference type="GO" id="GO:0004703">
    <property type="term" value="F:G protein-coupled receptor kinase activity"/>
    <property type="evidence" value="ECO:0007669"/>
    <property type="project" value="TreeGrafter"/>
</dbReference>
<evidence type="ECO:0000256" key="2">
    <source>
        <dbReference type="ARBA" id="ARBA00022679"/>
    </source>
</evidence>
<dbReference type="SUPFAM" id="SSF56112">
    <property type="entry name" value="Protein kinase-like (PK-like)"/>
    <property type="match status" value="1"/>
</dbReference>
<dbReference type="GO" id="GO:0007186">
    <property type="term" value="P:G protein-coupled receptor signaling pathway"/>
    <property type="evidence" value="ECO:0007669"/>
    <property type="project" value="TreeGrafter"/>
</dbReference>
<name>A0AAD4NI61_9BILA</name>
<proteinExistence type="inferred from homology"/>
<evidence type="ECO:0000256" key="1">
    <source>
        <dbReference type="ARBA" id="ARBA00022527"/>
    </source>
</evidence>
<dbReference type="InterPro" id="IPR000719">
    <property type="entry name" value="Prot_kinase_dom"/>
</dbReference>
<dbReference type="GO" id="GO:0009966">
    <property type="term" value="P:regulation of signal transduction"/>
    <property type="evidence" value="ECO:0007669"/>
    <property type="project" value="TreeGrafter"/>
</dbReference>
<comment type="caution">
    <text evidence="10">The sequence shown here is derived from an EMBL/GenBank/DDBJ whole genome shotgun (WGS) entry which is preliminary data.</text>
</comment>
<accession>A0AAD4NI61</accession>
<keyword evidence="1 7" id="KW-0723">Serine/threonine-protein kinase</keyword>
<dbReference type="InterPro" id="IPR011009">
    <property type="entry name" value="Kinase-like_dom_sf"/>
</dbReference>
<evidence type="ECO:0000256" key="5">
    <source>
        <dbReference type="ARBA" id="ARBA00022840"/>
    </source>
</evidence>
<evidence type="ECO:0000256" key="7">
    <source>
        <dbReference type="RuleBase" id="RU000304"/>
    </source>
</evidence>
<comment type="similarity">
    <text evidence="7">Belongs to the protein kinase superfamily.</text>
</comment>
<evidence type="ECO:0000313" key="10">
    <source>
        <dbReference type="EMBL" id="KAI1729225.1"/>
    </source>
</evidence>
<feature type="binding site" evidence="6">
    <location>
        <position position="55"/>
    </location>
    <ligand>
        <name>ATP</name>
        <dbReference type="ChEBI" id="CHEBI:30616"/>
    </ligand>
</feature>
<feature type="region of interest" description="Disordered" evidence="8">
    <location>
        <begin position="339"/>
        <end position="360"/>
    </location>
</feature>
<reference evidence="10" key="1">
    <citation type="submission" date="2022-01" db="EMBL/GenBank/DDBJ databases">
        <title>Genome Sequence Resource for Two Populations of Ditylenchus destructor, the Migratory Endoparasitic Phytonematode.</title>
        <authorList>
            <person name="Zhang H."/>
            <person name="Lin R."/>
            <person name="Xie B."/>
        </authorList>
    </citation>
    <scope>NUCLEOTIDE SEQUENCE</scope>
    <source>
        <strain evidence="10">BazhouSP</strain>
    </source>
</reference>
<evidence type="ECO:0000256" key="4">
    <source>
        <dbReference type="ARBA" id="ARBA00022777"/>
    </source>
</evidence>